<keyword evidence="1" id="KW-0805">Transcription regulation</keyword>
<dbReference type="GO" id="GO:0003677">
    <property type="term" value="F:DNA binding"/>
    <property type="evidence" value="ECO:0007669"/>
    <property type="project" value="UniProtKB-KW"/>
</dbReference>
<dbReference type="Pfam" id="PF13377">
    <property type="entry name" value="Peripla_BP_3"/>
    <property type="match status" value="1"/>
</dbReference>
<dbReference type="SUPFAM" id="SSF47413">
    <property type="entry name" value="lambda repressor-like DNA-binding domains"/>
    <property type="match status" value="1"/>
</dbReference>
<dbReference type="PANTHER" id="PTHR30146">
    <property type="entry name" value="LACI-RELATED TRANSCRIPTIONAL REPRESSOR"/>
    <property type="match status" value="1"/>
</dbReference>
<accession>A0ABT2J8Y3</accession>
<dbReference type="PROSITE" id="PS00356">
    <property type="entry name" value="HTH_LACI_1"/>
    <property type="match status" value="1"/>
</dbReference>
<dbReference type="CDD" id="cd01392">
    <property type="entry name" value="HTH_LacI"/>
    <property type="match status" value="1"/>
</dbReference>
<keyword evidence="2 5" id="KW-0238">DNA-binding</keyword>
<dbReference type="SUPFAM" id="SSF53822">
    <property type="entry name" value="Periplasmic binding protein-like I"/>
    <property type="match status" value="1"/>
</dbReference>
<dbReference type="InterPro" id="IPR010982">
    <property type="entry name" value="Lambda_DNA-bd_dom_sf"/>
</dbReference>
<evidence type="ECO:0000313" key="5">
    <source>
        <dbReference type="EMBL" id="MCT2584330.1"/>
    </source>
</evidence>
<evidence type="ECO:0000256" key="1">
    <source>
        <dbReference type="ARBA" id="ARBA00023015"/>
    </source>
</evidence>
<proteinExistence type="predicted"/>
<dbReference type="CDD" id="cd06267">
    <property type="entry name" value="PBP1_LacI_sugar_binding-like"/>
    <property type="match status" value="1"/>
</dbReference>
<keyword evidence="6" id="KW-1185">Reference proteome</keyword>
<organism evidence="5 6">
    <name type="scientific">Actinophytocola gossypii</name>
    <dbReference type="NCBI Taxonomy" id="2812003"/>
    <lineage>
        <taxon>Bacteria</taxon>
        <taxon>Bacillati</taxon>
        <taxon>Actinomycetota</taxon>
        <taxon>Actinomycetes</taxon>
        <taxon>Pseudonocardiales</taxon>
        <taxon>Pseudonocardiaceae</taxon>
    </lineage>
</organism>
<dbReference type="InterPro" id="IPR000843">
    <property type="entry name" value="HTH_LacI"/>
</dbReference>
<evidence type="ECO:0000256" key="3">
    <source>
        <dbReference type="ARBA" id="ARBA00023163"/>
    </source>
</evidence>
<dbReference type="Gene3D" id="1.10.260.40">
    <property type="entry name" value="lambda repressor-like DNA-binding domains"/>
    <property type="match status" value="1"/>
</dbReference>
<evidence type="ECO:0000313" key="6">
    <source>
        <dbReference type="Proteomes" id="UP001156441"/>
    </source>
</evidence>
<comment type="caution">
    <text evidence="5">The sequence shown here is derived from an EMBL/GenBank/DDBJ whole genome shotgun (WGS) entry which is preliminary data.</text>
</comment>
<feature type="domain" description="HTH lacI-type" evidence="4">
    <location>
        <begin position="14"/>
        <end position="68"/>
    </location>
</feature>
<dbReference type="PROSITE" id="PS50932">
    <property type="entry name" value="HTH_LACI_2"/>
    <property type="match status" value="1"/>
</dbReference>
<dbReference type="EMBL" id="JAFFZE010000012">
    <property type="protein sequence ID" value="MCT2584330.1"/>
    <property type="molecule type" value="Genomic_DNA"/>
</dbReference>
<dbReference type="SMART" id="SM00354">
    <property type="entry name" value="HTH_LACI"/>
    <property type="match status" value="1"/>
</dbReference>
<dbReference type="RefSeq" id="WP_260191733.1">
    <property type="nucleotide sequence ID" value="NZ_JAFFZE010000012.1"/>
</dbReference>
<name>A0ABT2J8Y3_9PSEU</name>
<sequence length="345" mass="37001">MSEEPTLDEPKRRPTIGDVAKAAGVSPSTASRALTGQGYAAAAVKAKVLAAADQLGYVPDEFARSLKRRTNRLVGVVISDLRNQFYADLAAGIEQVLGAAGYQMVLVNDDGDTDRELAGVRTLLAMRVPGTIVTPLSSEAGALLTSQGVRVVEVDRQMAESQCDAVLVDSEHGARAATGHLLELGHRRIAFLIDELEWTTGVGRLTGYREALRERGVDYDPELVVRVGFGEGSAATAIASLLEVRPDVTAVFAANNLMAEGVWQEMQRRKLRVPKDVSLVAFDDLPWMSMVQPAVSAVSQPVVAMGAKAAELLLARLSGTLTGDPRTVWLEPTFERRGSTRRLPG</sequence>
<dbReference type="InterPro" id="IPR046335">
    <property type="entry name" value="LacI/GalR-like_sensor"/>
</dbReference>
<gene>
    <name evidence="5" type="ORF">JT362_14485</name>
</gene>
<dbReference type="Proteomes" id="UP001156441">
    <property type="component" value="Unassembled WGS sequence"/>
</dbReference>
<dbReference type="PANTHER" id="PTHR30146:SF109">
    <property type="entry name" value="HTH-TYPE TRANSCRIPTIONAL REGULATOR GALS"/>
    <property type="match status" value="1"/>
</dbReference>
<dbReference type="InterPro" id="IPR028082">
    <property type="entry name" value="Peripla_BP_I"/>
</dbReference>
<keyword evidence="3" id="KW-0804">Transcription</keyword>
<dbReference type="Pfam" id="PF00356">
    <property type="entry name" value="LacI"/>
    <property type="match status" value="1"/>
</dbReference>
<reference evidence="5 6" key="1">
    <citation type="submission" date="2021-02" db="EMBL/GenBank/DDBJ databases">
        <title>Actinophytocola xerophila sp. nov., isolated from soil of cotton cropping field.</title>
        <authorList>
            <person name="Huang R."/>
            <person name="Chen X."/>
            <person name="Ge X."/>
            <person name="Liu W."/>
        </authorList>
    </citation>
    <scope>NUCLEOTIDE SEQUENCE [LARGE SCALE GENOMIC DNA]</scope>
    <source>
        <strain evidence="5 6">S1-96</strain>
    </source>
</reference>
<protein>
    <submittedName>
        <fullName evidence="5">LacI family DNA-binding transcriptional regulator</fullName>
    </submittedName>
</protein>
<dbReference type="Gene3D" id="3.40.50.2300">
    <property type="match status" value="2"/>
</dbReference>
<evidence type="ECO:0000256" key="2">
    <source>
        <dbReference type="ARBA" id="ARBA00023125"/>
    </source>
</evidence>
<evidence type="ECO:0000259" key="4">
    <source>
        <dbReference type="PROSITE" id="PS50932"/>
    </source>
</evidence>